<sequence length="140" mass="15971">MWKLLGKVGEKVNARRRAFDTTSGSVQRRRMLRRRCRDDLPPVSAHETHDCPSRNHSGQWRMVRQEGNAEAVLEIKIFDLVRMRCCGREMGYRGNLMVAKCGELEVASVDVSSSHCSITHPHGRHDLLPWTWFAARGSAT</sequence>
<accession>A0A024TQY3</accession>
<protein>
    <submittedName>
        <fullName evidence="1">Uncharacterized protein</fullName>
    </submittedName>
</protein>
<dbReference type="RefSeq" id="XP_008875352.1">
    <property type="nucleotide sequence ID" value="XM_008877130.1"/>
</dbReference>
<name>A0A024TQY3_9STRA</name>
<evidence type="ECO:0000313" key="1">
    <source>
        <dbReference type="EMBL" id="ETV96041.1"/>
    </source>
</evidence>
<organism evidence="1">
    <name type="scientific">Aphanomyces invadans</name>
    <dbReference type="NCBI Taxonomy" id="157072"/>
    <lineage>
        <taxon>Eukaryota</taxon>
        <taxon>Sar</taxon>
        <taxon>Stramenopiles</taxon>
        <taxon>Oomycota</taxon>
        <taxon>Saprolegniomycetes</taxon>
        <taxon>Saprolegniales</taxon>
        <taxon>Verrucalvaceae</taxon>
        <taxon>Aphanomyces</taxon>
    </lineage>
</organism>
<dbReference type="EMBL" id="KI913978">
    <property type="protein sequence ID" value="ETV96041.1"/>
    <property type="molecule type" value="Genomic_DNA"/>
</dbReference>
<proteinExistence type="predicted"/>
<gene>
    <name evidence="1" type="ORF">H310_10689</name>
</gene>
<dbReference type="VEuPathDB" id="FungiDB:H310_10689"/>
<dbReference type="AlphaFoldDB" id="A0A024TQY3"/>
<dbReference type="GeneID" id="20087739"/>
<reference evidence="1" key="1">
    <citation type="submission" date="2013-12" db="EMBL/GenBank/DDBJ databases">
        <title>The Genome Sequence of Aphanomyces invadans NJM9701.</title>
        <authorList>
            <consortium name="The Broad Institute Genomics Platform"/>
            <person name="Russ C."/>
            <person name="Tyler B."/>
            <person name="van West P."/>
            <person name="Dieguez-Uribeondo J."/>
            <person name="Young S.K."/>
            <person name="Zeng Q."/>
            <person name="Gargeya S."/>
            <person name="Fitzgerald M."/>
            <person name="Abouelleil A."/>
            <person name="Alvarado L."/>
            <person name="Chapman S.B."/>
            <person name="Gainer-Dewar J."/>
            <person name="Goldberg J."/>
            <person name="Griggs A."/>
            <person name="Gujja S."/>
            <person name="Hansen M."/>
            <person name="Howarth C."/>
            <person name="Imamovic A."/>
            <person name="Ireland A."/>
            <person name="Larimer J."/>
            <person name="McCowan C."/>
            <person name="Murphy C."/>
            <person name="Pearson M."/>
            <person name="Poon T.W."/>
            <person name="Priest M."/>
            <person name="Roberts A."/>
            <person name="Saif S."/>
            <person name="Shea T."/>
            <person name="Sykes S."/>
            <person name="Wortman J."/>
            <person name="Nusbaum C."/>
            <person name="Birren B."/>
        </authorList>
    </citation>
    <scope>NUCLEOTIDE SEQUENCE [LARGE SCALE GENOMIC DNA]</scope>
    <source>
        <strain evidence="1">NJM9701</strain>
    </source>
</reference>